<dbReference type="InterPro" id="IPR009057">
    <property type="entry name" value="Homeodomain-like_sf"/>
</dbReference>
<dbReference type="InterPro" id="IPR050109">
    <property type="entry name" value="HTH-type_TetR-like_transc_reg"/>
</dbReference>
<keyword evidence="3" id="KW-0804">Transcription</keyword>
<dbReference type="PRINTS" id="PR00455">
    <property type="entry name" value="HTHTETR"/>
</dbReference>
<dbReference type="Proteomes" id="UP000523007">
    <property type="component" value="Unassembled WGS sequence"/>
</dbReference>
<dbReference type="InterPro" id="IPR001647">
    <property type="entry name" value="HTH_TetR"/>
</dbReference>
<evidence type="ECO:0000256" key="3">
    <source>
        <dbReference type="ARBA" id="ARBA00023163"/>
    </source>
</evidence>
<dbReference type="Pfam" id="PF00440">
    <property type="entry name" value="TetR_N"/>
    <property type="match status" value="1"/>
</dbReference>
<evidence type="ECO:0000313" key="6">
    <source>
        <dbReference type="EMBL" id="MBB4935610.1"/>
    </source>
</evidence>
<dbReference type="RefSeq" id="WP_184585298.1">
    <property type="nucleotide sequence ID" value="NZ_JACHJT010000002.1"/>
</dbReference>
<dbReference type="Pfam" id="PF21597">
    <property type="entry name" value="TetR_C_43"/>
    <property type="match status" value="1"/>
</dbReference>
<name>A0A7W7W770_9ACTN</name>
<dbReference type="PANTHER" id="PTHR30055:SF234">
    <property type="entry name" value="HTH-TYPE TRANSCRIPTIONAL REGULATOR BETI"/>
    <property type="match status" value="1"/>
</dbReference>
<dbReference type="GO" id="GO:0003700">
    <property type="term" value="F:DNA-binding transcription factor activity"/>
    <property type="evidence" value="ECO:0007669"/>
    <property type="project" value="TreeGrafter"/>
</dbReference>
<sequence>MSAPADSLRADARRNRTAILLAARRAVAAEGTSVSLALIARAAGVGAGTVHRHFPTKEGLLEAVFAVQLDELVARANRRRDFTDPGGAFFTLLTDSIESARGRAQLCDAFQSDSGWPRRLLTASVLRYDKALCDHLDAAQRSGDVRSDVAAEEVKALIIGCTAMQVSGGGRIVRLALEGLRTGKGAADGVTKVKGAALNRDIPATHPGNRDGGEPPRCCRICGVALERRTTGRPARYCGAACRKRAQRGRDRDGSEAV</sequence>
<accession>A0A7W7W770</accession>
<evidence type="ECO:0000313" key="7">
    <source>
        <dbReference type="Proteomes" id="UP000523007"/>
    </source>
</evidence>
<dbReference type="EMBL" id="JACHJT010000002">
    <property type="protein sequence ID" value="MBB4935610.1"/>
    <property type="molecule type" value="Genomic_DNA"/>
</dbReference>
<dbReference type="AlphaFoldDB" id="A0A7W7W770"/>
<dbReference type="InterPro" id="IPR049445">
    <property type="entry name" value="TetR_SbtR-like_C"/>
</dbReference>
<proteinExistence type="predicted"/>
<keyword evidence="2 4" id="KW-0238">DNA-binding</keyword>
<gene>
    <name evidence="6" type="ORF">F4561_006504</name>
</gene>
<evidence type="ECO:0000256" key="2">
    <source>
        <dbReference type="ARBA" id="ARBA00023125"/>
    </source>
</evidence>
<reference evidence="6 7" key="1">
    <citation type="submission" date="2020-08" db="EMBL/GenBank/DDBJ databases">
        <title>Sequencing the genomes of 1000 actinobacteria strains.</title>
        <authorList>
            <person name="Klenk H.-P."/>
        </authorList>
    </citation>
    <scope>NUCLEOTIDE SEQUENCE [LARGE SCALE GENOMIC DNA]</scope>
    <source>
        <strain evidence="6 7">DSM 102030</strain>
    </source>
</reference>
<feature type="domain" description="HTH tetR-type" evidence="5">
    <location>
        <begin position="13"/>
        <end position="72"/>
    </location>
</feature>
<organism evidence="6 7">
    <name type="scientific">Lipingzhangella halophila</name>
    <dbReference type="NCBI Taxonomy" id="1783352"/>
    <lineage>
        <taxon>Bacteria</taxon>
        <taxon>Bacillati</taxon>
        <taxon>Actinomycetota</taxon>
        <taxon>Actinomycetes</taxon>
        <taxon>Streptosporangiales</taxon>
        <taxon>Nocardiopsidaceae</taxon>
        <taxon>Lipingzhangella</taxon>
    </lineage>
</organism>
<keyword evidence="1" id="KW-0805">Transcription regulation</keyword>
<dbReference type="PROSITE" id="PS50977">
    <property type="entry name" value="HTH_TETR_2"/>
    <property type="match status" value="1"/>
</dbReference>
<protein>
    <submittedName>
        <fullName evidence="6">AcrR family transcriptional regulator</fullName>
    </submittedName>
</protein>
<dbReference type="PANTHER" id="PTHR30055">
    <property type="entry name" value="HTH-TYPE TRANSCRIPTIONAL REGULATOR RUTR"/>
    <property type="match status" value="1"/>
</dbReference>
<feature type="DNA-binding region" description="H-T-H motif" evidence="4">
    <location>
        <begin position="35"/>
        <end position="54"/>
    </location>
</feature>
<dbReference type="SUPFAM" id="SSF46689">
    <property type="entry name" value="Homeodomain-like"/>
    <property type="match status" value="1"/>
</dbReference>
<comment type="caution">
    <text evidence="6">The sequence shown here is derived from an EMBL/GenBank/DDBJ whole genome shotgun (WGS) entry which is preliminary data.</text>
</comment>
<evidence type="ECO:0000256" key="1">
    <source>
        <dbReference type="ARBA" id="ARBA00023015"/>
    </source>
</evidence>
<dbReference type="Gene3D" id="1.10.357.10">
    <property type="entry name" value="Tetracycline Repressor, domain 2"/>
    <property type="match status" value="1"/>
</dbReference>
<dbReference type="InterPro" id="IPR036271">
    <property type="entry name" value="Tet_transcr_reg_TetR-rel_C_sf"/>
</dbReference>
<evidence type="ECO:0000259" key="5">
    <source>
        <dbReference type="PROSITE" id="PS50977"/>
    </source>
</evidence>
<keyword evidence="7" id="KW-1185">Reference proteome</keyword>
<evidence type="ECO:0000256" key="4">
    <source>
        <dbReference type="PROSITE-ProRule" id="PRU00335"/>
    </source>
</evidence>
<dbReference type="SUPFAM" id="SSF48498">
    <property type="entry name" value="Tetracyclin repressor-like, C-terminal domain"/>
    <property type="match status" value="1"/>
</dbReference>
<dbReference type="GO" id="GO:0000976">
    <property type="term" value="F:transcription cis-regulatory region binding"/>
    <property type="evidence" value="ECO:0007669"/>
    <property type="project" value="TreeGrafter"/>
</dbReference>